<dbReference type="SMART" id="SM00060">
    <property type="entry name" value="FN3"/>
    <property type="match status" value="1"/>
</dbReference>
<evidence type="ECO:0000256" key="6">
    <source>
        <dbReference type="ARBA" id="ARBA00023319"/>
    </source>
</evidence>
<evidence type="ECO:0000313" key="12">
    <source>
        <dbReference type="RefSeq" id="XP_022236928.1"/>
    </source>
</evidence>
<evidence type="ECO:0000256" key="2">
    <source>
        <dbReference type="ARBA" id="ARBA00022737"/>
    </source>
</evidence>
<feature type="domain" description="Ig-like" evidence="9">
    <location>
        <begin position="833"/>
        <end position="930"/>
    </location>
</feature>
<evidence type="ECO:0000256" key="1">
    <source>
        <dbReference type="ARBA" id="ARBA00004479"/>
    </source>
</evidence>
<feature type="compositionally biased region" description="Basic and acidic residues" evidence="7">
    <location>
        <begin position="1164"/>
        <end position="1178"/>
    </location>
</feature>
<feature type="domain" description="Ig-like" evidence="9">
    <location>
        <begin position="136"/>
        <end position="238"/>
    </location>
</feature>
<dbReference type="SMART" id="SM00408">
    <property type="entry name" value="IGc2"/>
    <property type="match status" value="9"/>
</dbReference>
<dbReference type="SUPFAM" id="SSF48726">
    <property type="entry name" value="Immunoglobulin"/>
    <property type="match status" value="9"/>
</dbReference>
<dbReference type="InterPro" id="IPR003006">
    <property type="entry name" value="Ig/MHC_CS"/>
</dbReference>
<dbReference type="InterPro" id="IPR003598">
    <property type="entry name" value="Ig_sub2"/>
</dbReference>
<name>A0ABM1RZX3_LIMPO</name>
<dbReference type="InterPro" id="IPR007110">
    <property type="entry name" value="Ig-like_dom"/>
</dbReference>
<dbReference type="InterPro" id="IPR051275">
    <property type="entry name" value="Cell_adhesion_signaling"/>
</dbReference>
<keyword evidence="8" id="KW-0812">Transmembrane</keyword>
<dbReference type="SMART" id="SM00409">
    <property type="entry name" value="IG"/>
    <property type="match status" value="9"/>
</dbReference>
<dbReference type="CDD" id="cd00063">
    <property type="entry name" value="FN3"/>
    <property type="match status" value="1"/>
</dbReference>
<feature type="region of interest" description="Disordered" evidence="7">
    <location>
        <begin position="1128"/>
        <end position="1191"/>
    </location>
</feature>
<keyword evidence="3 8" id="KW-0472">Membrane</keyword>
<dbReference type="InterPro" id="IPR003961">
    <property type="entry name" value="FN3_dom"/>
</dbReference>
<comment type="subcellular location">
    <subcellularLocation>
        <location evidence="1">Membrane</location>
        <topology evidence="1">Single-pass type I membrane protein</topology>
    </subcellularLocation>
</comment>
<keyword evidence="2" id="KW-0677">Repeat</keyword>
<reference evidence="12" key="1">
    <citation type="submission" date="2025-08" db="UniProtKB">
        <authorList>
            <consortium name="RefSeq"/>
        </authorList>
    </citation>
    <scope>IDENTIFICATION</scope>
    <source>
        <tissue evidence="12">Muscle</tissue>
    </source>
</reference>
<dbReference type="InterPro" id="IPR003599">
    <property type="entry name" value="Ig_sub"/>
</dbReference>
<feature type="domain" description="Ig-like" evidence="9">
    <location>
        <begin position="246"/>
        <end position="333"/>
    </location>
</feature>
<dbReference type="Pfam" id="PF13927">
    <property type="entry name" value="Ig_3"/>
    <property type="match status" value="4"/>
</dbReference>
<feature type="domain" description="Ig-like" evidence="9">
    <location>
        <begin position="636"/>
        <end position="735"/>
    </location>
</feature>
<dbReference type="Pfam" id="PF08205">
    <property type="entry name" value="C2-set_2"/>
    <property type="match status" value="3"/>
</dbReference>
<dbReference type="Pfam" id="PF07679">
    <property type="entry name" value="I-set"/>
    <property type="match status" value="2"/>
</dbReference>
<dbReference type="PROSITE" id="PS50853">
    <property type="entry name" value="FN3"/>
    <property type="match status" value="1"/>
</dbReference>
<feature type="transmembrane region" description="Helical" evidence="8">
    <location>
        <begin position="1055"/>
        <end position="1079"/>
    </location>
</feature>
<feature type="domain" description="Ig-like" evidence="9">
    <location>
        <begin position="743"/>
        <end position="827"/>
    </location>
</feature>
<feature type="domain" description="Ig-like" evidence="9">
    <location>
        <begin position="26"/>
        <end position="131"/>
    </location>
</feature>
<dbReference type="Proteomes" id="UP000694941">
    <property type="component" value="Unplaced"/>
</dbReference>
<evidence type="ECO:0000256" key="4">
    <source>
        <dbReference type="ARBA" id="ARBA00023157"/>
    </source>
</evidence>
<evidence type="ECO:0000256" key="3">
    <source>
        <dbReference type="ARBA" id="ARBA00023136"/>
    </source>
</evidence>
<keyword evidence="11" id="KW-1185">Reference proteome</keyword>
<feature type="domain" description="Fibronectin type-III" evidence="10">
    <location>
        <begin position="939"/>
        <end position="1032"/>
    </location>
</feature>
<keyword evidence="4" id="KW-1015">Disulfide bond</keyword>
<evidence type="ECO:0000259" key="10">
    <source>
        <dbReference type="PROSITE" id="PS50853"/>
    </source>
</evidence>
<dbReference type="PROSITE" id="PS00290">
    <property type="entry name" value="IG_MHC"/>
    <property type="match status" value="1"/>
</dbReference>
<organism evidence="11 12">
    <name type="scientific">Limulus polyphemus</name>
    <name type="common">Atlantic horseshoe crab</name>
    <dbReference type="NCBI Taxonomy" id="6850"/>
    <lineage>
        <taxon>Eukaryota</taxon>
        <taxon>Metazoa</taxon>
        <taxon>Ecdysozoa</taxon>
        <taxon>Arthropoda</taxon>
        <taxon>Chelicerata</taxon>
        <taxon>Merostomata</taxon>
        <taxon>Xiphosura</taxon>
        <taxon>Limulidae</taxon>
        <taxon>Limulus</taxon>
    </lineage>
</organism>
<dbReference type="InterPro" id="IPR013098">
    <property type="entry name" value="Ig_I-set"/>
</dbReference>
<dbReference type="InterPro" id="IPR013783">
    <property type="entry name" value="Ig-like_fold"/>
</dbReference>
<dbReference type="PANTHER" id="PTHR11640">
    <property type="entry name" value="NEPHRIN"/>
    <property type="match status" value="1"/>
</dbReference>
<feature type="transmembrane region" description="Helical" evidence="8">
    <location>
        <begin position="7"/>
        <end position="25"/>
    </location>
</feature>
<dbReference type="SUPFAM" id="SSF49265">
    <property type="entry name" value="Fibronectin type III"/>
    <property type="match status" value="1"/>
</dbReference>
<dbReference type="RefSeq" id="XP_022236928.1">
    <property type="nucleotide sequence ID" value="XM_022381220.1"/>
</dbReference>
<gene>
    <name evidence="12" type="primary">LOC106476276</name>
</gene>
<dbReference type="GeneID" id="106476276"/>
<feature type="domain" description="Ig-like" evidence="9">
    <location>
        <begin position="443"/>
        <end position="528"/>
    </location>
</feature>
<evidence type="ECO:0000256" key="5">
    <source>
        <dbReference type="ARBA" id="ARBA00023180"/>
    </source>
</evidence>
<dbReference type="Gene3D" id="2.60.40.10">
    <property type="entry name" value="Immunoglobulins"/>
    <property type="match status" value="10"/>
</dbReference>
<evidence type="ECO:0000256" key="8">
    <source>
        <dbReference type="SAM" id="Phobius"/>
    </source>
</evidence>
<keyword evidence="6" id="KW-0393">Immunoglobulin domain</keyword>
<protein>
    <submittedName>
        <fullName evidence="12">Nephrin-like</fullName>
    </submittedName>
</protein>
<dbReference type="InterPro" id="IPR036179">
    <property type="entry name" value="Ig-like_dom_sf"/>
</dbReference>
<evidence type="ECO:0000256" key="7">
    <source>
        <dbReference type="SAM" id="MobiDB-lite"/>
    </source>
</evidence>
<feature type="compositionally biased region" description="Basic and acidic residues" evidence="7">
    <location>
        <begin position="1128"/>
        <end position="1147"/>
    </location>
</feature>
<evidence type="ECO:0000259" key="9">
    <source>
        <dbReference type="PROSITE" id="PS50835"/>
    </source>
</evidence>
<dbReference type="PANTHER" id="PTHR11640:SF136">
    <property type="entry name" value="NEPHRIN"/>
    <property type="match status" value="1"/>
</dbReference>
<dbReference type="PROSITE" id="PS50835">
    <property type="entry name" value="IG_LIKE"/>
    <property type="match status" value="9"/>
</dbReference>
<feature type="domain" description="Ig-like" evidence="9">
    <location>
        <begin position="534"/>
        <end position="629"/>
    </location>
</feature>
<evidence type="ECO:0000313" key="11">
    <source>
        <dbReference type="Proteomes" id="UP000694941"/>
    </source>
</evidence>
<sequence>MALRASYIDIISSIIIIIFSTFVIFPEKGVCQRQYFRVKPRASEVIQGQTIDLQCQIANLAGAVQWSKDGFVLGYDPDIPGYPRYVMVIDSKNGIYNLRVSDAQLRDEGEYQCQVGPAPGNSPIRSQANLTVLVPPRRVEIRHRSNGSVLEVREAERISLTCYAHQSKPHSQLKWYRNRVELKEPVPYEVEQLRNNKLFTTSSSIILHTKLEDNDATYTCEAIHPTLRNSLIATVRISVLYPPGPPEIEGFQEDDIVQIGDTLTVACISRGGNPPAKLVWLRNDVQINKIFSTTGYETTNTHSFLVTAADNKATYRCEATNSVTLQPLESSVTLNVLFPPSQVSIKGPHEGKIGDNITLRCIAGPSNPESELSWIVDGLPVFSIAEATVTSMGSWFTTSNVSLTLSRQDPDTKTFSCVALNKILNEKVTQTANLTVIYPPGPPSVENHNRPIILGEIKQLTCVSFGGNPWATIRWFKGDTEVPAVTKLLPNGVASSLVIQAEASDNGAVYRCEASNLATIQPLVVSVTTKVIFPPADLNIEVLPNKPREYQIVTIECESGSSNPESNIQWWKNDKLINGGVVAISKGDYGGKITKSRLRFNVTSEDDGSIFVCQATNPKIHRSVHETITLEILYKPKFLIHSLKRFDVVEGEPAFINITAKGNPSSISYQWFHEGKLIVDPSAFAPWSTQTIHHQDIFARNSVLEITRVSRNHAGYYVCEATNSEGSTRIEVIINVLYQAFITKVSHVVLVNEEDDAQLECAANGNPLTEDTIRWTRSGFDMSRTQLVSRKGQTIFKVFNVSRKDAGTFHCLAYNGIGEEIEARALLVVKFKPVVHLTRQLLNVAVDQGNTARLVCVAESAPNVTFSWSLDNGVVIEGYLGNSKYTSQKAQLDETMWESVLFIKNVTDSDYGTYMCIAKNQLGVDNIMITLRRKGKPDPPENVRVLNATDDSINLGWIPGFNGGSAQEFRIRYHESNSPKYKFTQFLPESSVFVVIKGLKPQSEYRFEVVARNRFGESSYTDVIATTRTLDTSVLNTSKIMVSSTDEESKGYSSLLIIVGVISCLCLVFLNFVFVIFILKKRKRNQENQGNTTSERKTFEVYSPRKYQEKINGDTLYPVHCDNSEIKHDIKLKEVPNKRKNKEEQTEQGKAPSDNELPGDTGEDENRGSRETDKDCPDILKNPGLSSMGNCEAPKREYNKLFMNSGGLQRKDSSHEAVGTCNVLCPSAKTTKGNQVHAGKESTVQSRDLVMHTSSKPQKYIVGKVGVHVV</sequence>
<feature type="domain" description="Ig-like" evidence="9">
    <location>
        <begin position="340"/>
        <end position="435"/>
    </location>
</feature>
<keyword evidence="5" id="KW-0325">Glycoprotein</keyword>
<dbReference type="InterPro" id="IPR036116">
    <property type="entry name" value="FN3_sf"/>
</dbReference>
<dbReference type="Pfam" id="PF00041">
    <property type="entry name" value="fn3"/>
    <property type="match status" value="1"/>
</dbReference>
<accession>A0ABM1RZX3</accession>
<dbReference type="InterPro" id="IPR013162">
    <property type="entry name" value="CD80_C2-set"/>
</dbReference>
<proteinExistence type="predicted"/>
<keyword evidence="8" id="KW-1133">Transmembrane helix</keyword>